<protein>
    <submittedName>
        <fullName evidence="1">Uncharacterized protein</fullName>
    </submittedName>
</protein>
<accession>A0ABQ5CYK5</accession>
<keyword evidence="2" id="KW-1185">Reference proteome</keyword>
<gene>
    <name evidence="1" type="ORF">Tco_0922001</name>
</gene>
<sequence length="287" mass="31427">MLQNEVLELAALCEVEGGARDLVCVSCGESDHTEGRLDFMGVESLMMGAISVKTGVSRDYMIGGGMSRYRAVDRCSRDYLSDYELGHAATVSVYGIPLSGEFDLLRLCVLLRFSGGSSEVPGSRGGARDKLIVFETMEKLSQPQKRADSAASRRYLRGGGEGVWLVHIHGLVGCGEWTMARMQEEWVMVGSAAEVAAFWSVRMCGEKETSVLRDVVDGDEFVCEVEQEVREWISRRGEGETEDRGVTFYSGGAEQACDGESLEVLARIHEVTGAMWRLAEERACGAH</sequence>
<evidence type="ECO:0000313" key="1">
    <source>
        <dbReference type="EMBL" id="GJT31582.1"/>
    </source>
</evidence>
<comment type="caution">
    <text evidence="1">The sequence shown here is derived from an EMBL/GenBank/DDBJ whole genome shotgun (WGS) entry which is preliminary data.</text>
</comment>
<dbReference type="EMBL" id="BQNB010014718">
    <property type="protein sequence ID" value="GJT31582.1"/>
    <property type="molecule type" value="Genomic_DNA"/>
</dbReference>
<dbReference type="Proteomes" id="UP001151760">
    <property type="component" value="Unassembled WGS sequence"/>
</dbReference>
<reference evidence="1" key="1">
    <citation type="journal article" date="2022" name="Int. J. Mol. Sci.">
        <title>Draft Genome of Tanacetum Coccineum: Genomic Comparison of Closely Related Tanacetum-Family Plants.</title>
        <authorList>
            <person name="Yamashiro T."/>
            <person name="Shiraishi A."/>
            <person name="Nakayama K."/>
            <person name="Satake H."/>
        </authorList>
    </citation>
    <scope>NUCLEOTIDE SEQUENCE</scope>
</reference>
<evidence type="ECO:0000313" key="2">
    <source>
        <dbReference type="Proteomes" id="UP001151760"/>
    </source>
</evidence>
<name>A0ABQ5CYK5_9ASTR</name>
<proteinExistence type="predicted"/>
<reference evidence="1" key="2">
    <citation type="submission" date="2022-01" db="EMBL/GenBank/DDBJ databases">
        <authorList>
            <person name="Yamashiro T."/>
            <person name="Shiraishi A."/>
            <person name="Satake H."/>
            <person name="Nakayama K."/>
        </authorList>
    </citation>
    <scope>NUCLEOTIDE SEQUENCE</scope>
</reference>
<organism evidence="1 2">
    <name type="scientific">Tanacetum coccineum</name>
    <dbReference type="NCBI Taxonomy" id="301880"/>
    <lineage>
        <taxon>Eukaryota</taxon>
        <taxon>Viridiplantae</taxon>
        <taxon>Streptophyta</taxon>
        <taxon>Embryophyta</taxon>
        <taxon>Tracheophyta</taxon>
        <taxon>Spermatophyta</taxon>
        <taxon>Magnoliopsida</taxon>
        <taxon>eudicotyledons</taxon>
        <taxon>Gunneridae</taxon>
        <taxon>Pentapetalae</taxon>
        <taxon>asterids</taxon>
        <taxon>campanulids</taxon>
        <taxon>Asterales</taxon>
        <taxon>Asteraceae</taxon>
        <taxon>Asteroideae</taxon>
        <taxon>Anthemideae</taxon>
        <taxon>Anthemidinae</taxon>
        <taxon>Tanacetum</taxon>
    </lineage>
</organism>